<keyword evidence="3" id="KW-1185">Reference proteome</keyword>
<dbReference type="EMBL" id="BPLF01000004">
    <property type="protein sequence ID" value="GIX65248.1"/>
    <property type="molecule type" value="Genomic_DNA"/>
</dbReference>
<reference evidence="2 3" key="1">
    <citation type="submission" date="2021-06" db="EMBL/GenBank/DDBJ databases">
        <title>Genome sequence of Babesia caballi.</title>
        <authorList>
            <person name="Yamagishi J."/>
            <person name="Kidaka T."/>
            <person name="Ochi A."/>
        </authorList>
    </citation>
    <scope>NUCLEOTIDE SEQUENCE [LARGE SCALE GENOMIC DNA]</scope>
    <source>
        <strain evidence="2">USDA-D6B2</strain>
    </source>
</reference>
<protein>
    <submittedName>
        <fullName evidence="2">Transcriptional regulatory protein, putative</fullName>
    </submittedName>
</protein>
<comment type="caution">
    <text evidence="2">The sequence shown here is derived from an EMBL/GenBank/DDBJ whole genome shotgun (WGS) entry which is preliminary data.</text>
</comment>
<dbReference type="RefSeq" id="XP_067717317.1">
    <property type="nucleotide sequence ID" value="XM_067861216.1"/>
</dbReference>
<gene>
    <name evidence="2" type="ORF">BcabD6B2_46830</name>
</gene>
<organism evidence="2 3">
    <name type="scientific">Babesia caballi</name>
    <dbReference type="NCBI Taxonomy" id="5871"/>
    <lineage>
        <taxon>Eukaryota</taxon>
        <taxon>Sar</taxon>
        <taxon>Alveolata</taxon>
        <taxon>Apicomplexa</taxon>
        <taxon>Aconoidasida</taxon>
        <taxon>Piroplasmida</taxon>
        <taxon>Babesiidae</taxon>
        <taxon>Babesia</taxon>
    </lineage>
</organism>
<feature type="region of interest" description="Disordered" evidence="1">
    <location>
        <begin position="1"/>
        <end position="27"/>
    </location>
</feature>
<evidence type="ECO:0000313" key="2">
    <source>
        <dbReference type="EMBL" id="GIX65248.1"/>
    </source>
</evidence>
<dbReference type="AlphaFoldDB" id="A0AAV4LYL1"/>
<proteinExistence type="predicted"/>
<sequence>MAGSEVLPEPADVLQDVPKGGGEARDGGAVDVAVVGGDAEAGDVARDELVADVAGAAAGGAESDDGALAAEEARVDVGAADGAEVAEGGGAAGDVLGGEAQLRGELLDAGEVLLELPDALPLDVADDGDQQPAVGGDSNVDVVLGVLHVAVAGELAVHDGVGRQGERHALEEEGGHGQLGIGAFGAFLAVEVAEVGEVEVLTDGDVRDLEGGDHGLGHAAADAVELDELAGAVGAGRAGRGELLDVLAGDLAHGAGGRDLLDVDAELLGQLADAGRGADAGAALPLGALERLAGGARRLRGGALPSCGRCGRLLRVVLGLDVHERGANFNHFARVHVELFDDAGVPAGDVHRGLVALHGAHGLHLLDLVAHGLVPAHELHLGDALPDVAQLEGDGLVVASGAVEVPQGCRAACPSGSEMQQATEHGVRA</sequence>
<evidence type="ECO:0000256" key="1">
    <source>
        <dbReference type="SAM" id="MobiDB-lite"/>
    </source>
</evidence>
<accession>A0AAV4LYL1</accession>
<name>A0AAV4LYL1_BABCB</name>
<dbReference type="Proteomes" id="UP001497744">
    <property type="component" value="Unassembled WGS sequence"/>
</dbReference>
<dbReference type="GeneID" id="94196729"/>
<evidence type="ECO:0000313" key="3">
    <source>
        <dbReference type="Proteomes" id="UP001497744"/>
    </source>
</evidence>